<proteinExistence type="predicted"/>
<protein>
    <submittedName>
        <fullName evidence="1">Uncharacterized protein</fullName>
    </submittedName>
</protein>
<dbReference type="SUPFAM" id="SSF48452">
    <property type="entry name" value="TPR-like"/>
    <property type="match status" value="1"/>
</dbReference>
<dbReference type="InterPro" id="IPR011990">
    <property type="entry name" value="TPR-like_helical_dom_sf"/>
</dbReference>
<accession>A0A0A2WWE3</accession>
<gene>
    <name evidence="1" type="ORF">THFILI_09450</name>
</gene>
<reference evidence="1 2" key="1">
    <citation type="journal article" date="2015" name="Genome Announc.">
        <title>Draft Genome Sequence of the Thermophile Thermus filiformis ATCC 43280, Producer of Carotenoid-(Di)glucoside-Branched Fatty Acid (Di)esters and Source of Hyperthermostable Enzymes of Biotechnological Interest.</title>
        <authorList>
            <person name="Mandelli F."/>
            <person name="Oliveira Ramires B."/>
            <person name="Couger M.B."/>
            <person name="Paixao D.A."/>
            <person name="Camilo C.M."/>
            <person name="Polikarpov I."/>
            <person name="Prade R."/>
            <person name="Riano-Pachon D.M."/>
            <person name="Squina F.M."/>
        </authorList>
    </citation>
    <scope>NUCLEOTIDE SEQUENCE [LARGE SCALE GENOMIC DNA]</scope>
    <source>
        <strain evidence="1 2">ATCC 43280</strain>
    </source>
</reference>
<dbReference type="SUPFAM" id="SSF51445">
    <property type="entry name" value="(Trans)glycosidases"/>
    <property type="match status" value="1"/>
</dbReference>
<dbReference type="STRING" id="276.THFILI_09450"/>
<dbReference type="Gene3D" id="1.25.40.10">
    <property type="entry name" value="Tetratricopeptide repeat domain"/>
    <property type="match status" value="1"/>
</dbReference>
<dbReference type="InterPro" id="IPR017853">
    <property type="entry name" value="GH"/>
</dbReference>
<sequence length="796" mass="89308">MRRCAPWAALLLGLALASPLEEARLLYGQGDLAGALARLEPYLAQYDPPEEALLLSGFALYRLGRLEEALFAFARLVGTERGGSEAAYGFGLVLRALGDLEGARSALDYALRLGYREAEPVLQSLPPPPSPRPKERKRPPEVRFFAREGRFFAGNTPLLVRGVNLGVALPGRFPAEFPEEETLYRAWLELIHAMGANAVRTYTLLPPAFYRALAGLNRTHKTPLYLFQGVWTELPEELGYEAHAFEGPFLEGFLEEGRDVLDALHGNLYRPPRPGHAFGSYTADVSPWTLGLLVGREFEPHAVKAYNERHPQKAYRGRFLEALPGANPFEAYLAEVLDRLAQYEWEVYGTARPLSVSNWPTLDPLHHPTESTREEEAALRRARGERVPEETVREFNNDEVSLDMAQVRPTPGSPVTTFANYHAYPYYPDFMNLDPGYAQAPSRYLGYLLDLKAHHKDQPILIGEIGLPTSRGIAHLNPEGRHHGGHSELGQAEEVVRLLKEIEEAGLAGGLVFAFLDEWFKQNWLFMDLEAPGRSPYWHNLLDAEENYGLLAATAKDPPRLDGQADDWEDTPFLLREEGRFLKAKADPEYLWLLYRGPLPLRLYLDTVPGGVPVAEGFGAEFLLEVGQEGGRLLVEKGYYPFQELSHGLPGTEFLLFRGPTRPTEGPFVPFVLEPNRRRTGRDGRDFPRKTYELGLLHPGQDPPEARDPTADYALGEVLELRLPWGMLLFADPSQRLAWYAPEPLPVEGVRLLLPGAAPLRFTWPTWEAPLYALRLKPLFFALRSAWKGGPAPEPR</sequence>
<keyword evidence="2" id="KW-1185">Reference proteome</keyword>
<name>A0A0A2WWE3_THEFI</name>
<evidence type="ECO:0000313" key="2">
    <source>
        <dbReference type="Proteomes" id="UP000030364"/>
    </source>
</evidence>
<dbReference type="Proteomes" id="UP000030364">
    <property type="component" value="Unassembled WGS sequence"/>
</dbReference>
<comment type="caution">
    <text evidence="1">The sequence shown here is derived from an EMBL/GenBank/DDBJ whole genome shotgun (WGS) entry which is preliminary data.</text>
</comment>
<evidence type="ECO:0000313" key="1">
    <source>
        <dbReference type="EMBL" id="KGQ23097.1"/>
    </source>
</evidence>
<dbReference type="EMBL" id="JPSL02000040">
    <property type="protein sequence ID" value="KGQ23097.1"/>
    <property type="molecule type" value="Genomic_DNA"/>
</dbReference>
<organism evidence="1 2">
    <name type="scientific">Thermus filiformis</name>
    <dbReference type="NCBI Taxonomy" id="276"/>
    <lineage>
        <taxon>Bacteria</taxon>
        <taxon>Thermotogati</taxon>
        <taxon>Deinococcota</taxon>
        <taxon>Deinococci</taxon>
        <taxon>Thermales</taxon>
        <taxon>Thermaceae</taxon>
        <taxon>Thermus</taxon>
    </lineage>
</organism>
<dbReference type="PATRIC" id="fig|276.5.peg.48"/>
<dbReference type="AlphaFoldDB" id="A0A0A2WWE3"/>